<sequence length="206" mass="23112">MQPPKSPQKMSAVCEVTEPISEGVSAFDAKMQTLAVCKESEMSPVQCTPTKWQIADVSEADESETDENIPITPEGNLLGNSESLTSRMEQLLWAPMYSPNREISDESDDFVASSDEMSPPIMRLYVPKGEHEVQTVCSPGHAHTMQWKSTQTEYVPLAVEKGTQTVEDCELPVFPDVIDNEDANRLKEWIEKLFKHKLPRADLQLE</sequence>
<evidence type="ECO:0000256" key="1">
    <source>
        <dbReference type="SAM" id="MobiDB-lite"/>
    </source>
</evidence>
<reference evidence="4" key="1">
    <citation type="submission" date="2017-02" db="UniProtKB">
        <authorList>
            <consortium name="WormBaseParasite"/>
        </authorList>
    </citation>
    <scope>IDENTIFICATION</scope>
</reference>
<reference evidence="2 3" key="2">
    <citation type="submission" date="2018-11" db="EMBL/GenBank/DDBJ databases">
        <authorList>
            <consortium name="Pathogen Informatics"/>
        </authorList>
    </citation>
    <scope>NUCLEOTIDE SEQUENCE [LARGE SCALE GENOMIC DNA]</scope>
</reference>
<gene>
    <name evidence="2" type="ORF">TASK_LOCUS1283</name>
</gene>
<name>A0A0R3VV82_TAEAS</name>
<dbReference type="EMBL" id="UYRS01000297">
    <property type="protein sequence ID" value="VDK22803.1"/>
    <property type="molecule type" value="Genomic_DNA"/>
</dbReference>
<dbReference type="WBParaSite" id="TASK_0000128201-mRNA-1">
    <property type="protein sequence ID" value="TASK_0000128201-mRNA-1"/>
    <property type="gene ID" value="TASK_0000128201"/>
</dbReference>
<proteinExistence type="predicted"/>
<evidence type="ECO:0000313" key="2">
    <source>
        <dbReference type="EMBL" id="VDK22803.1"/>
    </source>
</evidence>
<evidence type="ECO:0000313" key="3">
    <source>
        <dbReference type="Proteomes" id="UP000282613"/>
    </source>
</evidence>
<evidence type="ECO:0000313" key="4">
    <source>
        <dbReference type="WBParaSite" id="TASK_0000128201-mRNA-1"/>
    </source>
</evidence>
<dbReference type="AlphaFoldDB" id="A0A0R3VV82"/>
<keyword evidence="3" id="KW-1185">Reference proteome</keyword>
<feature type="region of interest" description="Disordered" evidence="1">
    <location>
        <begin position="59"/>
        <end position="80"/>
    </location>
</feature>
<dbReference type="Proteomes" id="UP000282613">
    <property type="component" value="Unassembled WGS sequence"/>
</dbReference>
<dbReference type="OrthoDB" id="6271167at2759"/>
<protein>
    <submittedName>
        <fullName evidence="4">Intraflagellar transport protein 43 homolog</fullName>
    </submittedName>
</protein>
<accession>A0A0R3VV82</accession>
<organism evidence="4">
    <name type="scientific">Taenia asiatica</name>
    <name type="common">Asian tapeworm</name>
    <dbReference type="NCBI Taxonomy" id="60517"/>
    <lineage>
        <taxon>Eukaryota</taxon>
        <taxon>Metazoa</taxon>
        <taxon>Spiralia</taxon>
        <taxon>Lophotrochozoa</taxon>
        <taxon>Platyhelminthes</taxon>
        <taxon>Cestoda</taxon>
        <taxon>Eucestoda</taxon>
        <taxon>Cyclophyllidea</taxon>
        <taxon>Taeniidae</taxon>
        <taxon>Taenia</taxon>
    </lineage>
</organism>